<gene>
    <name evidence="1" type="ORF">AAU01_25640</name>
</gene>
<dbReference type="AlphaFoldDB" id="A0A4Y3NM63"/>
<proteinExistence type="predicted"/>
<reference evidence="1 2" key="1">
    <citation type="submission" date="2019-06" db="EMBL/GenBank/DDBJ databases">
        <title>Whole genome shotgun sequence of Paenarthrobacter aurescens NBRC 12136.</title>
        <authorList>
            <person name="Hosoyama A."/>
            <person name="Uohara A."/>
            <person name="Ohji S."/>
            <person name="Ichikawa N."/>
        </authorList>
    </citation>
    <scope>NUCLEOTIDE SEQUENCE [LARGE SCALE GENOMIC DNA]</scope>
    <source>
        <strain evidence="1 2">NBRC 12136</strain>
    </source>
</reference>
<evidence type="ECO:0000313" key="1">
    <source>
        <dbReference type="EMBL" id="GEB19809.1"/>
    </source>
</evidence>
<accession>A0A4Y3NM63</accession>
<evidence type="ECO:0000313" key="2">
    <source>
        <dbReference type="Proteomes" id="UP000317715"/>
    </source>
</evidence>
<comment type="caution">
    <text evidence="1">The sequence shown here is derived from an EMBL/GenBank/DDBJ whole genome shotgun (WGS) entry which is preliminary data.</text>
</comment>
<dbReference type="EMBL" id="BJMD01000015">
    <property type="protein sequence ID" value="GEB19809.1"/>
    <property type="molecule type" value="Genomic_DNA"/>
</dbReference>
<organism evidence="1 2">
    <name type="scientific">Paenarthrobacter aurescens</name>
    <name type="common">Arthrobacter aurescens</name>
    <dbReference type="NCBI Taxonomy" id="43663"/>
    <lineage>
        <taxon>Bacteria</taxon>
        <taxon>Bacillati</taxon>
        <taxon>Actinomycetota</taxon>
        <taxon>Actinomycetes</taxon>
        <taxon>Micrococcales</taxon>
        <taxon>Micrococcaceae</taxon>
        <taxon>Paenarthrobacter</taxon>
    </lineage>
</organism>
<sequence>MIVRITGRAERPDVKVYMLCQHPAELGNVDTGTAINFRREFFSHNVYSHANQRSRSGVCVLV</sequence>
<dbReference type="Proteomes" id="UP000317715">
    <property type="component" value="Unassembled WGS sequence"/>
</dbReference>
<name>A0A4Y3NM63_PAEAU</name>
<keyword evidence="2" id="KW-1185">Reference proteome</keyword>
<protein>
    <submittedName>
        <fullName evidence="1">Uncharacterized protein</fullName>
    </submittedName>
</protein>